<dbReference type="AlphaFoldDB" id="A0A915CZW6"/>
<feature type="compositionally biased region" description="Acidic residues" evidence="1">
    <location>
        <begin position="40"/>
        <end position="49"/>
    </location>
</feature>
<reference evidence="3" key="1">
    <citation type="submission" date="2022-11" db="UniProtKB">
        <authorList>
            <consortium name="WormBaseParasite"/>
        </authorList>
    </citation>
    <scope>IDENTIFICATION</scope>
</reference>
<evidence type="ECO:0000256" key="1">
    <source>
        <dbReference type="SAM" id="MobiDB-lite"/>
    </source>
</evidence>
<dbReference type="WBParaSite" id="jg1406">
    <property type="protein sequence ID" value="jg1406"/>
    <property type="gene ID" value="jg1406"/>
</dbReference>
<evidence type="ECO:0000313" key="2">
    <source>
        <dbReference type="Proteomes" id="UP000887574"/>
    </source>
</evidence>
<feature type="compositionally biased region" description="Basic and acidic residues" evidence="1">
    <location>
        <begin position="50"/>
        <end position="59"/>
    </location>
</feature>
<keyword evidence="2" id="KW-1185">Reference proteome</keyword>
<name>A0A915CZW6_9BILA</name>
<sequence>MSALKLIVGDELNVLQSYVDGLASAAAAAGIATPGSHGEEELEEEEMEEAELHNGERETNGSPLVKSSAAEEILLLKSSIEKREQEERAENRGSKSARKLLQ</sequence>
<accession>A0A915CZW6</accession>
<dbReference type="Proteomes" id="UP000887574">
    <property type="component" value="Unplaced"/>
</dbReference>
<organism evidence="2 3">
    <name type="scientific">Ditylenchus dipsaci</name>
    <dbReference type="NCBI Taxonomy" id="166011"/>
    <lineage>
        <taxon>Eukaryota</taxon>
        <taxon>Metazoa</taxon>
        <taxon>Ecdysozoa</taxon>
        <taxon>Nematoda</taxon>
        <taxon>Chromadorea</taxon>
        <taxon>Rhabditida</taxon>
        <taxon>Tylenchina</taxon>
        <taxon>Tylenchomorpha</taxon>
        <taxon>Sphaerularioidea</taxon>
        <taxon>Anguinidae</taxon>
        <taxon>Anguininae</taxon>
        <taxon>Ditylenchus</taxon>
    </lineage>
</organism>
<feature type="compositionally biased region" description="Basic and acidic residues" evidence="1">
    <location>
        <begin position="79"/>
        <end position="93"/>
    </location>
</feature>
<proteinExistence type="predicted"/>
<evidence type="ECO:0000313" key="3">
    <source>
        <dbReference type="WBParaSite" id="jg1406"/>
    </source>
</evidence>
<protein>
    <submittedName>
        <fullName evidence="3">Uncharacterized protein</fullName>
    </submittedName>
</protein>
<feature type="region of interest" description="Disordered" evidence="1">
    <location>
        <begin position="32"/>
        <end position="102"/>
    </location>
</feature>